<keyword evidence="6" id="KW-0560">Oxidoreductase</keyword>
<evidence type="ECO:0000313" key="7">
    <source>
        <dbReference type="Proteomes" id="UP001149607"/>
    </source>
</evidence>
<dbReference type="FunFam" id="3.20.20.70:FF:000156">
    <property type="entry name" value="Glutamate synthase domain protein"/>
    <property type="match status" value="1"/>
</dbReference>
<dbReference type="EMBL" id="CP146598">
    <property type="protein sequence ID" value="WWY02985.1"/>
    <property type="molecule type" value="Genomic_DNA"/>
</dbReference>
<gene>
    <name evidence="5" type="ORF">ORY91_001787</name>
    <name evidence="6" type="ORF">V9W64_09890</name>
</gene>
<protein>
    <submittedName>
        <fullName evidence="5">FMN-binding glutamate synthase family protein</fullName>
        <ecNumber evidence="6">1.4.-.-</ecNumber>
    </submittedName>
</protein>
<dbReference type="PANTHER" id="PTHR43819">
    <property type="entry name" value="ARCHAEAL-TYPE GLUTAMATE SYNTHASE [NADPH]"/>
    <property type="match status" value="1"/>
</dbReference>
<reference evidence="6" key="2">
    <citation type="submission" date="2024-02" db="EMBL/GenBank/DDBJ databases">
        <title>Neisseria leonii sp. nov.</title>
        <authorList>
            <person name="Boutroux M."/>
            <person name="Favre-Rochex S."/>
            <person name="Gorgette O."/>
            <person name="Touak G."/>
            <person name="Muhle E."/>
            <person name="Chesneau O."/>
            <person name="Clermont D."/>
            <person name="Rahi P."/>
        </authorList>
    </citation>
    <scope>NUCLEOTIDE SEQUENCE</scope>
    <source>
        <strain evidence="6">51.81</strain>
    </source>
</reference>
<dbReference type="RefSeq" id="WP_274585449.1">
    <property type="nucleotide sequence ID" value="NZ_CP146598.1"/>
</dbReference>
<evidence type="ECO:0000259" key="4">
    <source>
        <dbReference type="Pfam" id="PF01645"/>
    </source>
</evidence>
<keyword evidence="3" id="KW-0812">Transmembrane</keyword>
<dbReference type="InterPro" id="IPR002932">
    <property type="entry name" value="Glu_synthdom"/>
</dbReference>
<dbReference type="AlphaFoldDB" id="A0A9X4IER0"/>
<keyword evidence="7" id="KW-1185">Reference proteome</keyword>
<organism evidence="5">
    <name type="scientific">Neisseria leonii</name>
    <dbReference type="NCBI Taxonomy" id="2995413"/>
    <lineage>
        <taxon>Bacteria</taxon>
        <taxon>Pseudomonadati</taxon>
        <taxon>Pseudomonadota</taxon>
        <taxon>Betaproteobacteria</taxon>
        <taxon>Neisseriales</taxon>
        <taxon>Neisseriaceae</taxon>
        <taxon>Neisseria</taxon>
    </lineage>
</organism>
<feature type="domain" description="Glutamate synthase" evidence="4">
    <location>
        <begin position="157"/>
        <end position="485"/>
    </location>
</feature>
<evidence type="ECO:0000313" key="5">
    <source>
        <dbReference type="EMBL" id="MDD9328363.1"/>
    </source>
</evidence>
<proteinExistence type="inferred from homology"/>
<keyword evidence="3" id="KW-1133">Transmembrane helix</keyword>
<dbReference type="PANTHER" id="PTHR43819:SF1">
    <property type="entry name" value="ARCHAEAL-TYPE GLUTAMATE SYNTHASE [NADPH]"/>
    <property type="match status" value="1"/>
</dbReference>
<dbReference type="EMBL" id="JAPQFL010000005">
    <property type="protein sequence ID" value="MDD9328363.1"/>
    <property type="molecule type" value="Genomic_DNA"/>
</dbReference>
<evidence type="ECO:0000256" key="2">
    <source>
        <dbReference type="PIRNR" id="PIRNR006429"/>
    </source>
</evidence>
<accession>A0A9X4IER0</accession>
<dbReference type="Proteomes" id="UP001149607">
    <property type="component" value="Chromosome"/>
</dbReference>
<dbReference type="InterPro" id="IPR027283">
    <property type="entry name" value="YerD"/>
</dbReference>
<dbReference type="PIRSF" id="PIRSF006429">
    <property type="entry name" value="GOGAT_lg_2"/>
    <property type="match status" value="1"/>
</dbReference>
<dbReference type="SUPFAM" id="SSF51395">
    <property type="entry name" value="FMN-linked oxidoreductases"/>
    <property type="match status" value="1"/>
</dbReference>
<evidence type="ECO:0000256" key="3">
    <source>
        <dbReference type="SAM" id="Phobius"/>
    </source>
</evidence>
<dbReference type="PIRSF" id="PIRSF500060">
    <property type="entry name" value="UCP500060"/>
    <property type="match status" value="1"/>
</dbReference>
<dbReference type="Gene3D" id="3.20.20.70">
    <property type="entry name" value="Aldolase class I"/>
    <property type="match status" value="1"/>
</dbReference>
<comment type="similarity">
    <text evidence="1 2">Belongs to the glutamate synthase family.</text>
</comment>
<dbReference type="Pfam" id="PF01645">
    <property type="entry name" value="Glu_synthase"/>
    <property type="match status" value="1"/>
</dbReference>
<evidence type="ECO:0000313" key="6">
    <source>
        <dbReference type="EMBL" id="WWY02985.1"/>
    </source>
</evidence>
<dbReference type="InterPro" id="IPR024188">
    <property type="entry name" value="GltB"/>
</dbReference>
<dbReference type="GO" id="GO:0015930">
    <property type="term" value="F:glutamate synthase activity"/>
    <property type="evidence" value="ECO:0007669"/>
    <property type="project" value="InterPro"/>
</dbReference>
<dbReference type="CDD" id="cd02808">
    <property type="entry name" value="GltS_FMN"/>
    <property type="match status" value="1"/>
</dbReference>
<evidence type="ECO:0000256" key="1">
    <source>
        <dbReference type="ARBA" id="ARBA00009716"/>
    </source>
</evidence>
<keyword evidence="3" id="KW-0472">Membrane</keyword>
<dbReference type="GO" id="GO:0006537">
    <property type="term" value="P:glutamate biosynthetic process"/>
    <property type="evidence" value="ECO:0007669"/>
    <property type="project" value="InterPro"/>
</dbReference>
<name>A0A9X4IER0_9NEIS</name>
<reference evidence="5" key="1">
    <citation type="submission" date="2022-10" db="EMBL/GenBank/DDBJ databases">
        <authorList>
            <person name="Boutroux M."/>
        </authorList>
    </citation>
    <scope>NUCLEOTIDE SEQUENCE</scope>
    <source>
        <strain evidence="5">51.81</strain>
    </source>
</reference>
<dbReference type="InterPro" id="IPR013785">
    <property type="entry name" value="Aldolase_TIM"/>
</dbReference>
<sequence length="549" mass="60218">MSTPITDKPSKESSANYSFLMMPRHGLLIVFAMLSVFALMAGIWWLFVPSILLVALGIRDKMQTRHAILRNYPIAGHIRFLFETFRPEIRQYFLETDQEKVPFSRQQRALVYQRAKNVDSTDAFGTLSDFYREGHEWFIQSQYSRKVSDSHFRITVGNEHCSRPYSLSVFNISAMSFGSLSANAVEALNRGAAAGGFAHDTGEGSISPYHLKHGGDLIWEIGTGYFGCRTDDGRFNPETFAKRAALDSVKMIEIKISQGAKPGKGGMLPAAKITPEIAATRDIPQNVDCISPAGHSAFSTPLELVAFWQQLRELSGGKPVGFKLCIGQPWEFMAIVKAMLATGNYPDFIVVDGAEGGTGAAPPEFMDHLGMPLTDGLLLVHNTLVGAGIREKIKVGASGKIISGFDVARMLAIGADWCNSARGFMFAVGCIQSRSCHTNRCPTGVATQDPERQTALVVADKYLRVKNFHANTLKAVADIVGAVGLEHPDELKAYHLVRRQADGSIRLFSQQHHLLKKGALLDGSESGSFYGQIWDMADENSFSPKHLPA</sequence>
<dbReference type="EC" id="1.4.-.-" evidence="6"/>
<feature type="transmembrane region" description="Helical" evidence="3">
    <location>
        <begin position="27"/>
        <end position="56"/>
    </location>
</feature>